<feature type="compositionally biased region" description="Polar residues" evidence="1">
    <location>
        <begin position="1"/>
        <end position="10"/>
    </location>
</feature>
<dbReference type="Pfam" id="PF20700">
    <property type="entry name" value="Mutator"/>
    <property type="match status" value="1"/>
</dbReference>
<dbReference type="PANTHER" id="PTHR33309">
    <property type="entry name" value="KERATIN, ULTRA HIGH-SULFUR MATRIX PROTEIN-LIKE"/>
    <property type="match status" value="1"/>
</dbReference>
<sequence length="645" mass="71787">MVRTKPSTTRGAPKSTKKRTDQVKSQWKAKKSAQSASVLTDVTECVPVLGSSASATFSASIPSTENILGTKTRSEFKKESYERFVSGGVDTKSSAALETLVKTQRGVVDFAEVDSMVASLCCPQCKNKCLSLCTDSRPTSGLAVFAQVNCSSCEEPVYEQYLATKFKSKTKVFDMNRQAVYSSLACGLGATTFRNFCENMDLAGLHHKTFHTHASQLFTQLEGFRKHVFSETVAYVREVHARYCGTTLGVDDTLNIIVSYDGTWLTRGHSSHIGVGCAVDLLTGLCVDAHVMCTYCQVCESTGQKLFQEKPEEYAAWLVDHLDKCEVNYKGSSGMMEVEAARVIWRRSVNTNKLRYTTLLSDGDSKTFTELNDIKPYGEDIHIDKEECVNHVSKRLGTALRNMVTDCRKRGVTLGGRGRGQLTGNAIRKLQIYYNRAIRSNKDVCSMKKAIMASLYHCFSTDENPQHELCPAGESSWCFFQEALAKHQVPGPHKHLIHTPLNEEKLAAHLLPIYERLSEEHLLSRCVSGKTQNANECLHSLIWSRCAKDHFASRSRVEFAVLTAIREFNFGPAAAADSAQFFGFQTGHHMKRLGAARMHKRVRNSLKAVRDKQSKRRDKVRAAKSKRLEELVQLEGGPAYAAGMF</sequence>
<reference evidence="3 4" key="1">
    <citation type="submission" date="2024-02" db="EMBL/GenBank/DDBJ databases">
        <title>Chromosome-scale genome assembly of the rough periwinkle Littorina saxatilis.</title>
        <authorList>
            <person name="De Jode A."/>
            <person name="Faria R."/>
            <person name="Formenti G."/>
            <person name="Sims Y."/>
            <person name="Smith T.P."/>
            <person name="Tracey A."/>
            <person name="Wood J.M.D."/>
            <person name="Zagrodzka Z.B."/>
            <person name="Johannesson K."/>
            <person name="Butlin R.K."/>
            <person name="Leder E.H."/>
        </authorList>
    </citation>
    <scope>NUCLEOTIDE SEQUENCE [LARGE SCALE GENOMIC DNA]</scope>
    <source>
        <strain evidence="3">Snail1</strain>
        <tissue evidence="3">Muscle</tissue>
    </source>
</reference>
<dbReference type="Proteomes" id="UP001374579">
    <property type="component" value="Unassembled WGS sequence"/>
</dbReference>
<evidence type="ECO:0000256" key="1">
    <source>
        <dbReference type="SAM" id="MobiDB-lite"/>
    </source>
</evidence>
<comment type="caution">
    <text evidence="3">The sequence shown here is derived from an EMBL/GenBank/DDBJ whole genome shotgun (WGS) entry which is preliminary data.</text>
</comment>
<name>A0AAN9AMB8_9CAEN</name>
<protein>
    <recommendedName>
        <fullName evidence="2">Mutator-like transposase domain-containing protein</fullName>
    </recommendedName>
</protein>
<evidence type="ECO:0000313" key="3">
    <source>
        <dbReference type="EMBL" id="KAK7089489.1"/>
    </source>
</evidence>
<dbReference type="PANTHER" id="PTHR33309:SF3">
    <property type="entry name" value="CCHC-TYPE DOMAIN-CONTAINING PROTEIN"/>
    <property type="match status" value="1"/>
</dbReference>
<dbReference type="AlphaFoldDB" id="A0AAN9AMB8"/>
<dbReference type="InterPro" id="IPR049012">
    <property type="entry name" value="Mutator_transp_dom"/>
</dbReference>
<feature type="domain" description="Mutator-like transposase" evidence="2">
    <location>
        <begin position="106"/>
        <end position="478"/>
    </location>
</feature>
<evidence type="ECO:0000259" key="2">
    <source>
        <dbReference type="Pfam" id="PF20700"/>
    </source>
</evidence>
<keyword evidence="4" id="KW-1185">Reference proteome</keyword>
<organism evidence="3 4">
    <name type="scientific">Littorina saxatilis</name>
    <dbReference type="NCBI Taxonomy" id="31220"/>
    <lineage>
        <taxon>Eukaryota</taxon>
        <taxon>Metazoa</taxon>
        <taxon>Spiralia</taxon>
        <taxon>Lophotrochozoa</taxon>
        <taxon>Mollusca</taxon>
        <taxon>Gastropoda</taxon>
        <taxon>Caenogastropoda</taxon>
        <taxon>Littorinimorpha</taxon>
        <taxon>Littorinoidea</taxon>
        <taxon>Littorinidae</taxon>
        <taxon>Littorina</taxon>
    </lineage>
</organism>
<feature type="region of interest" description="Disordered" evidence="1">
    <location>
        <begin position="1"/>
        <end position="27"/>
    </location>
</feature>
<evidence type="ECO:0000313" key="4">
    <source>
        <dbReference type="Proteomes" id="UP001374579"/>
    </source>
</evidence>
<gene>
    <name evidence="3" type="ORF">V1264_024912</name>
</gene>
<accession>A0AAN9AMB8</accession>
<proteinExistence type="predicted"/>
<dbReference type="EMBL" id="JBAMIC010001477">
    <property type="protein sequence ID" value="KAK7089489.1"/>
    <property type="molecule type" value="Genomic_DNA"/>
</dbReference>